<keyword evidence="3" id="KW-1185">Reference proteome</keyword>
<dbReference type="InterPro" id="IPR011009">
    <property type="entry name" value="Kinase-like_dom_sf"/>
</dbReference>
<accession>A0AAN8X3P8</accession>
<dbReference type="InterPro" id="IPR004119">
    <property type="entry name" value="EcKL"/>
</dbReference>
<gene>
    <name evidence="2" type="ORF">SK128_004547</name>
</gene>
<dbReference type="SUPFAM" id="SSF56112">
    <property type="entry name" value="Protein kinase-like (PK-like)"/>
    <property type="match status" value="1"/>
</dbReference>
<dbReference type="Gene3D" id="3.90.1200.10">
    <property type="match status" value="1"/>
</dbReference>
<dbReference type="Proteomes" id="UP001381693">
    <property type="component" value="Unassembled WGS sequence"/>
</dbReference>
<sequence length="425" mass="48691">ATKEEVHLPTPHDLITQEHVLNVLKADRGTDAQLISWEIKDFTKKGDNMATFVTSVIVSYTEKGKSGKVSYAVKLNPCRNIKELDSSLPKIFTKEISFYYKFAPKLNSVLESVGQPPLRIPKCFHFNKEVGKEAIFLEDLRSRGFRMTEAGLSGVNFSHTMLLLKEVARLHASSWVLQQKRHDRDLGEEFEFLKLGFTKPSDAESHFFSKMTMRGNNVAITMLEHIGGYQKVVDWIKMHKASFMDIMQSMLKSSPPFDVACHGDLHVNNTLFRYDDDGNPVEIMLLDHQVNRIASLATDLNYFLFLNLTGEVRGPNLETFLQTYYDTFKEIVERSGEELTFSLEEFRQEFRNKHCMALVFALFLSPLLVTQTEDFPDASEFFGNTSEDVTEKERENILKAFDTNEALRKKLLSVFDEMEAVGVFD</sequence>
<dbReference type="EMBL" id="JAXCGZ010012512">
    <property type="protein sequence ID" value="KAK7073543.1"/>
    <property type="molecule type" value="Genomic_DNA"/>
</dbReference>
<dbReference type="InterPro" id="IPR015897">
    <property type="entry name" value="CHK_kinase-like"/>
</dbReference>
<dbReference type="AlphaFoldDB" id="A0AAN8X3P8"/>
<evidence type="ECO:0000259" key="1">
    <source>
        <dbReference type="SMART" id="SM00587"/>
    </source>
</evidence>
<organism evidence="2 3">
    <name type="scientific">Halocaridina rubra</name>
    <name type="common">Hawaiian red shrimp</name>
    <dbReference type="NCBI Taxonomy" id="373956"/>
    <lineage>
        <taxon>Eukaryota</taxon>
        <taxon>Metazoa</taxon>
        <taxon>Ecdysozoa</taxon>
        <taxon>Arthropoda</taxon>
        <taxon>Crustacea</taxon>
        <taxon>Multicrustacea</taxon>
        <taxon>Malacostraca</taxon>
        <taxon>Eumalacostraca</taxon>
        <taxon>Eucarida</taxon>
        <taxon>Decapoda</taxon>
        <taxon>Pleocyemata</taxon>
        <taxon>Caridea</taxon>
        <taxon>Atyoidea</taxon>
        <taxon>Atyidae</taxon>
        <taxon>Halocaridina</taxon>
    </lineage>
</organism>
<dbReference type="SMART" id="SM00587">
    <property type="entry name" value="CHK"/>
    <property type="match status" value="1"/>
</dbReference>
<reference evidence="2 3" key="1">
    <citation type="submission" date="2023-11" db="EMBL/GenBank/DDBJ databases">
        <title>Halocaridina rubra genome assembly.</title>
        <authorList>
            <person name="Smith C."/>
        </authorList>
    </citation>
    <scope>NUCLEOTIDE SEQUENCE [LARGE SCALE GENOMIC DNA]</scope>
    <source>
        <strain evidence="2">EP-1</strain>
        <tissue evidence="2">Whole</tissue>
    </source>
</reference>
<dbReference type="PANTHER" id="PTHR11012">
    <property type="entry name" value="PROTEIN KINASE-LIKE DOMAIN-CONTAINING"/>
    <property type="match status" value="1"/>
</dbReference>
<evidence type="ECO:0000313" key="2">
    <source>
        <dbReference type="EMBL" id="KAK7073543.1"/>
    </source>
</evidence>
<name>A0AAN8X3P8_HALRR</name>
<evidence type="ECO:0000313" key="3">
    <source>
        <dbReference type="Proteomes" id="UP001381693"/>
    </source>
</evidence>
<feature type="domain" description="CHK kinase-like" evidence="1">
    <location>
        <begin position="135"/>
        <end position="334"/>
    </location>
</feature>
<dbReference type="Pfam" id="PF02958">
    <property type="entry name" value="EcKL"/>
    <property type="match status" value="1"/>
</dbReference>
<comment type="caution">
    <text evidence="2">The sequence shown here is derived from an EMBL/GenBank/DDBJ whole genome shotgun (WGS) entry which is preliminary data.</text>
</comment>
<proteinExistence type="predicted"/>
<protein>
    <recommendedName>
        <fullName evidence="1">CHK kinase-like domain-containing protein</fullName>
    </recommendedName>
</protein>
<dbReference type="PANTHER" id="PTHR11012:SF30">
    <property type="entry name" value="PROTEIN KINASE-LIKE DOMAIN-CONTAINING"/>
    <property type="match status" value="1"/>
</dbReference>
<feature type="non-terminal residue" evidence="2">
    <location>
        <position position="1"/>
    </location>
</feature>